<reference evidence="3" key="1">
    <citation type="submission" date="2020-06" db="EMBL/GenBank/DDBJ databases">
        <authorList>
            <consortium name="Plant Systems Biology data submission"/>
        </authorList>
    </citation>
    <scope>NUCLEOTIDE SEQUENCE</scope>
    <source>
        <strain evidence="3">D6</strain>
    </source>
</reference>
<dbReference type="GO" id="GO:0102965">
    <property type="term" value="F:alcohol-forming long-chain fatty acyl-CoA reductase activity"/>
    <property type="evidence" value="ECO:0007669"/>
    <property type="project" value="UniProtKB-EC"/>
</dbReference>
<gene>
    <name evidence="3" type="ORF">SEMRO_257_G100840.1</name>
</gene>
<sequence>MAASIDFDLPVQQAANSNVTSAHNILALAKECEGLESFVHCSTAYTMLPKEGNGAINEDHVDSFANGKAGQIYKAIKRGALTESLLVEQRGRVPLVIVRPSIVTACYQFPHPGWIDSRAALAAFIAMYGTGFLHTIPAKADVQLDVVPCDCVAERLIHGALAPMDRTSQAVVIHDTAGQEHSLTVGEIVAQFSRFFKLRQRHTQQRPYIRVMAESTNPQIAKSFQKDKRKVIRLKRMAKLFGKQKAAKSLDKVSTGLDKVFSFFTHNSFNFQSKQTITDVFPCFEKSSFMDTVNMGVYHYLLGGKELPEPCLPCFKVKNVSVILLSKNFEPEEDVTSTTGSSTISDLTEEYHGTSPVLGSRKRRKTPDAFYQHSDILRSVVDC</sequence>
<comment type="similarity">
    <text evidence="1">Belongs to the fatty acyl-CoA reductase family.</text>
</comment>
<dbReference type="PANTHER" id="PTHR11011:SF45">
    <property type="entry name" value="FATTY ACYL-COA REDUCTASE CG8306-RELATED"/>
    <property type="match status" value="1"/>
</dbReference>
<dbReference type="InterPro" id="IPR013120">
    <property type="entry name" value="FAR_NAD-bd"/>
</dbReference>
<comment type="function">
    <text evidence="1">Catalyzes the reduction of fatty acyl-CoA to fatty alcohols.</text>
</comment>
<keyword evidence="1" id="KW-0560">Oxidoreductase</keyword>
<dbReference type="InterPro" id="IPR026055">
    <property type="entry name" value="FAR"/>
</dbReference>
<organism evidence="3 4">
    <name type="scientific">Seminavis robusta</name>
    <dbReference type="NCBI Taxonomy" id="568900"/>
    <lineage>
        <taxon>Eukaryota</taxon>
        <taxon>Sar</taxon>
        <taxon>Stramenopiles</taxon>
        <taxon>Ochrophyta</taxon>
        <taxon>Bacillariophyta</taxon>
        <taxon>Bacillariophyceae</taxon>
        <taxon>Bacillariophycidae</taxon>
        <taxon>Naviculales</taxon>
        <taxon>Naviculaceae</taxon>
        <taxon>Seminavis</taxon>
    </lineage>
</organism>
<dbReference type="OrthoDB" id="429813at2759"/>
<name>A0A9N8DNC8_9STRA</name>
<comment type="caution">
    <text evidence="3">The sequence shown here is derived from an EMBL/GenBank/DDBJ whole genome shotgun (WGS) entry which is preliminary data.</text>
</comment>
<proteinExistence type="inferred from homology"/>
<dbReference type="GO" id="GO:0035336">
    <property type="term" value="P:long-chain fatty-acyl-CoA metabolic process"/>
    <property type="evidence" value="ECO:0007669"/>
    <property type="project" value="TreeGrafter"/>
</dbReference>
<comment type="catalytic activity">
    <reaction evidence="1">
        <text>a long-chain fatty acyl-CoA + 2 NADPH + 2 H(+) = a long-chain primary fatty alcohol + 2 NADP(+) + CoA</text>
        <dbReference type="Rhea" id="RHEA:52716"/>
        <dbReference type="ChEBI" id="CHEBI:15378"/>
        <dbReference type="ChEBI" id="CHEBI:57287"/>
        <dbReference type="ChEBI" id="CHEBI:57783"/>
        <dbReference type="ChEBI" id="CHEBI:58349"/>
        <dbReference type="ChEBI" id="CHEBI:77396"/>
        <dbReference type="ChEBI" id="CHEBI:83139"/>
        <dbReference type="EC" id="1.2.1.84"/>
    </reaction>
</comment>
<dbReference type="InterPro" id="IPR036291">
    <property type="entry name" value="NAD(P)-bd_dom_sf"/>
</dbReference>
<keyword evidence="1" id="KW-0443">Lipid metabolism</keyword>
<evidence type="ECO:0000259" key="2">
    <source>
        <dbReference type="Pfam" id="PF07993"/>
    </source>
</evidence>
<keyword evidence="1" id="KW-0444">Lipid biosynthesis</keyword>
<protein>
    <recommendedName>
        <fullName evidence="1">Fatty acyl-CoA reductase</fullName>
        <ecNumber evidence="1">1.2.1.84</ecNumber>
    </recommendedName>
</protein>
<dbReference type="Proteomes" id="UP001153069">
    <property type="component" value="Unassembled WGS sequence"/>
</dbReference>
<dbReference type="PANTHER" id="PTHR11011">
    <property type="entry name" value="MALE STERILITY PROTEIN 2-RELATED"/>
    <property type="match status" value="1"/>
</dbReference>
<keyword evidence="4" id="KW-1185">Reference proteome</keyword>
<evidence type="ECO:0000313" key="4">
    <source>
        <dbReference type="Proteomes" id="UP001153069"/>
    </source>
</evidence>
<dbReference type="SUPFAM" id="SSF51735">
    <property type="entry name" value="NAD(P)-binding Rossmann-fold domains"/>
    <property type="match status" value="1"/>
</dbReference>
<accession>A0A9N8DNC8</accession>
<dbReference type="AlphaFoldDB" id="A0A9N8DNC8"/>
<evidence type="ECO:0000256" key="1">
    <source>
        <dbReference type="RuleBase" id="RU363097"/>
    </source>
</evidence>
<dbReference type="Pfam" id="PF07993">
    <property type="entry name" value="NAD_binding_4"/>
    <property type="match status" value="1"/>
</dbReference>
<evidence type="ECO:0000313" key="3">
    <source>
        <dbReference type="EMBL" id="CAB9506178.1"/>
    </source>
</evidence>
<keyword evidence="1" id="KW-0521">NADP</keyword>
<dbReference type="EC" id="1.2.1.84" evidence="1"/>
<feature type="domain" description="Thioester reductase (TE)" evidence="2">
    <location>
        <begin position="2"/>
        <end position="154"/>
    </location>
</feature>
<dbReference type="GO" id="GO:0080019">
    <property type="term" value="F:alcohol-forming very long-chain fatty acyl-CoA reductase activity"/>
    <property type="evidence" value="ECO:0007669"/>
    <property type="project" value="InterPro"/>
</dbReference>
<dbReference type="EMBL" id="CAICTM010000256">
    <property type="protein sequence ID" value="CAB9506178.1"/>
    <property type="molecule type" value="Genomic_DNA"/>
</dbReference>
<dbReference type="Gene3D" id="3.40.50.720">
    <property type="entry name" value="NAD(P)-binding Rossmann-like Domain"/>
    <property type="match status" value="1"/>
</dbReference>